<protein>
    <submittedName>
        <fullName evidence="1">Uncharacterized protein</fullName>
    </submittedName>
</protein>
<dbReference type="AlphaFoldDB" id="A0A3A5M1J6"/>
<reference evidence="1 2" key="1">
    <citation type="submission" date="2018-09" db="EMBL/GenBank/DDBJ databases">
        <title>Novel species of Arthrobacter.</title>
        <authorList>
            <person name="Liu Q."/>
            <person name="Xin Y.-H."/>
        </authorList>
    </citation>
    <scope>NUCLEOTIDE SEQUENCE [LARGE SCALE GENOMIC DNA]</scope>
    <source>
        <strain evidence="1 2">Hz2</strain>
    </source>
</reference>
<name>A0A3A5M1J6_9MICC</name>
<proteinExistence type="predicted"/>
<comment type="caution">
    <text evidence="1">The sequence shown here is derived from an EMBL/GenBank/DDBJ whole genome shotgun (WGS) entry which is preliminary data.</text>
</comment>
<dbReference type="EMBL" id="QZVT01000004">
    <property type="protein sequence ID" value="RJT79904.1"/>
    <property type="molecule type" value="Genomic_DNA"/>
</dbReference>
<organism evidence="1 2">
    <name type="scientific">Arthrobacter cheniae</name>
    <dbReference type="NCBI Taxonomy" id="1258888"/>
    <lineage>
        <taxon>Bacteria</taxon>
        <taxon>Bacillati</taxon>
        <taxon>Actinomycetota</taxon>
        <taxon>Actinomycetes</taxon>
        <taxon>Micrococcales</taxon>
        <taxon>Micrococcaceae</taxon>
        <taxon>Arthrobacter</taxon>
    </lineage>
</organism>
<sequence>MIIQGLLAEVGTTYMMVNRMDRTGLRAVPAEVLAVGDMLALPDGGEPAEVSAVVVENDDFGVPALVVATIAGERRIRLATGSMAYLEPADAELGLSAVAADHGSPEELIAQIAQAHPESQAIQGVAARLARGINLKAGSNLQDLHQFALTLLIDEGDTASALSVADLLAQLPFDGNFGRWKWIEGGLAIAAYLTRHDDARSARYSAAIRAAEDAETDPLRAKTAAMYRQRQLNEPNVYDPEILRASTAGKTDVERDWRVLRIGVLLYLRAHGGSKTLSRDVLERRIAAELAAVGALDAQLAKRPPS</sequence>
<gene>
    <name evidence="1" type="ORF">D6T63_08305</name>
</gene>
<dbReference type="Pfam" id="PF20453">
    <property type="entry name" value="DUF6707"/>
    <property type="match status" value="1"/>
</dbReference>
<evidence type="ECO:0000313" key="2">
    <source>
        <dbReference type="Proteomes" id="UP000272560"/>
    </source>
</evidence>
<accession>A0A3A5M1J6</accession>
<dbReference type="InterPro" id="IPR046553">
    <property type="entry name" value="DUF6707"/>
</dbReference>
<evidence type="ECO:0000313" key="1">
    <source>
        <dbReference type="EMBL" id="RJT79904.1"/>
    </source>
</evidence>
<dbReference type="Proteomes" id="UP000272560">
    <property type="component" value="Unassembled WGS sequence"/>
</dbReference>
<keyword evidence="2" id="KW-1185">Reference proteome</keyword>